<dbReference type="EMBL" id="VDEP01000352">
    <property type="protein sequence ID" value="KAA1097116.1"/>
    <property type="molecule type" value="Genomic_DNA"/>
</dbReference>
<dbReference type="Proteomes" id="UP000325313">
    <property type="component" value="Unassembled WGS sequence"/>
</dbReference>
<sequence length="90" mass="10115">MVQFRPRQAPEPLPEAPDPPTLTSLSQQLIWQHQLLAHQGLSITRTTRPYLQSVTWNAPSAGINRSVVRLDDTTIPSIDCLLGTLHQKHQ</sequence>
<feature type="compositionally biased region" description="Pro residues" evidence="1">
    <location>
        <begin position="9"/>
        <end position="20"/>
    </location>
</feature>
<feature type="region of interest" description="Disordered" evidence="1">
    <location>
        <begin position="1"/>
        <end position="22"/>
    </location>
</feature>
<organism evidence="2 3">
    <name type="scientific">Puccinia graminis f. sp. tritici</name>
    <dbReference type="NCBI Taxonomy" id="56615"/>
    <lineage>
        <taxon>Eukaryota</taxon>
        <taxon>Fungi</taxon>
        <taxon>Dikarya</taxon>
        <taxon>Basidiomycota</taxon>
        <taxon>Pucciniomycotina</taxon>
        <taxon>Pucciniomycetes</taxon>
        <taxon>Pucciniales</taxon>
        <taxon>Pucciniaceae</taxon>
        <taxon>Puccinia</taxon>
    </lineage>
</organism>
<evidence type="ECO:0000313" key="2">
    <source>
        <dbReference type="EMBL" id="KAA1097116.1"/>
    </source>
</evidence>
<reference evidence="2 3" key="1">
    <citation type="submission" date="2019-05" db="EMBL/GenBank/DDBJ databases">
        <title>Emergence of the Ug99 lineage of the wheat stem rust pathogen through somatic hybridization.</title>
        <authorList>
            <person name="Li F."/>
            <person name="Upadhyaya N.M."/>
            <person name="Sperschneider J."/>
            <person name="Matny O."/>
            <person name="Nguyen-Phuc H."/>
            <person name="Mago R."/>
            <person name="Raley C."/>
            <person name="Miller M.E."/>
            <person name="Silverstein K.A.T."/>
            <person name="Henningsen E."/>
            <person name="Hirsch C.D."/>
            <person name="Visser B."/>
            <person name="Pretorius Z.A."/>
            <person name="Steffenson B.J."/>
            <person name="Schwessinger B."/>
            <person name="Dodds P.N."/>
            <person name="Figueroa M."/>
        </authorList>
    </citation>
    <scope>NUCLEOTIDE SEQUENCE [LARGE SCALE GENOMIC DNA]</scope>
    <source>
        <strain evidence="2 3">Ug99</strain>
    </source>
</reference>
<comment type="caution">
    <text evidence="2">The sequence shown here is derived from an EMBL/GenBank/DDBJ whole genome shotgun (WGS) entry which is preliminary data.</text>
</comment>
<gene>
    <name evidence="2" type="ORF">PGTUg99_004491</name>
</gene>
<proteinExistence type="predicted"/>
<dbReference type="AlphaFoldDB" id="A0A5B0P7W4"/>
<evidence type="ECO:0000256" key="1">
    <source>
        <dbReference type="SAM" id="MobiDB-lite"/>
    </source>
</evidence>
<protein>
    <submittedName>
        <fullName evidence="2">Uncharacterized protein</fullName>
    </submittedName>
</protein>
<name>A0A5B0P7W4_PUCGR</name>
<evidence type="ECO:0000313" key="3">
    <source>
        <dbReference type="Proteomes" id="UP000325313"/>
    </source>
</evidence>
<accession>A0A5B0P7W4</accession>